<dbReference type="PANTHER" id="PTHR12755">
    <property type="entry name" value="CLEAVAGE/POLYADENYLATION FACTOR IA SUBUNIT CLP1P"/>
    <property type="match status" value="1"/>
</dbReference>
<dbReference type="Gene3D" id="2.60.120.1030">
    <property type="entry name" value="Clp1, DNA binding domain"/>
    <property type="match status" value="1"/>
</dbReference>
<comment type="subcellular location">
    <subcellularLocation>
        <location evidence="1 6">Nucleus</location>
    </subcellularLocation>
</comment>
<dbReference type="InterPro" id="IPR038238">
    <property type="entry name" value="Clp1_C_sf"/>
</dbReference>
<evidence type="ECO:0000256" key="5">
    <source>
        <dbReference type="ARBA" id="ARBA00023242"/>
    </source>
</evidence>
<feature type="binding site" evidence="6">
    <location>
        <begin position="121"/>
        <end position="126"/>
    </location>
    <ligand>
        <name>ATP</name>
        <dbReference type="ChEBI" id="CHEBI:30616"/>
    </ligand>
</feature>
<keyword evidence="5 6" id="KW-0539">Nucleus</keyword>
<dbReference type="FunFam" id="3.40.50.300:FF:000454">
    <property type="entry name" value="Protein CLP1 homolog"/>
    <property type="match status" value="1"/>
</dbReference>
<sequence>MSEHQGRGQDYSLEGDSELRFEIEQKDAKVVVTLVNGFAELFGTELVKKKKYEFGMGAKVAIFTYQGCVLHVTGKMDVCYISKETPMVQYLNCHAALEQFRMEAEEKDRRGPVAMVVGPTDVGKSTLCRILLNYAVRVGRRPLYADLDVGQGAIAISGNVATILIERPASVEEGFPKTAPLVYHFGHKSPSGNSVLYNAVVSKMAEVTLQSLNGNKRTKSSGIIVNTCGWVKGHGYAHLLHAARAYGACAIFVLDQERLYNELLRDVPSSVHVVLLPKSGGVVERSKELRHECRDQRIKEYFYGNARAPFYPFSFEVKFQDLRLYKIGAPPLPDSCMPIGMKAEDNKTKVVAVTPTPALIHHVLALTFAESVEDDVIGTNIAGFCCHRSGYGKASRDATLAAAPTTATERSAAMVRAAVHGQPYLA</sequence>
<evidence type="ECO:0000313" key="10">
    <source>
        <dbReference type="EMBL" id="SPP73751.1"/>
    </source>
</evidence>
<dbReference type="Pfam" id="PF06807">
    <property type="entry name" value="Clp1"/>
    <property type="match status" value="1"/>
</dbReference>
<feature type="domain" description="Clp1 P-loop" evidence="9">
    <location>
        <begin position="118"/>
        <end position="304"/>
    </location>
</feature>
<dbReference type="Gene3D" id="2.40.30.330">
    <property type="entry name" value="Pre-mRNA cleavage complex subunit Clp1, C-terminal domain"/>
    <property type="match status" value="1"/>
</dbReference>
<feature type="binding site" evidence="6">
    <location>
        <position position="18"/>
    </location>
    <ligand>
        <name>ATP</name>
        <dbReference type="ChEBI" id="CHEBI:30616"/>
    </ligand>
</feature>
<dbReference type="SUPFAM" id="SSF52540">
    <property type="entry name" value="P-loop containing nucleoside triphosphate hydrolases"/>
    <property type="match status" value="1"/>
</dbReference>
<evidence type="ECO:0000313" key="11">
    <source>
        <dbReference type="Proteomes" id="UP000268350"/>
    </source>
</evidence>
<comment type="function">
    <text evidence="6">Required for endonucleolytic cleavage during polyadenylation-dependent pre-mRNA 3'-end formation.</text>
</comment>
<dbReference type="InterPro" id="IPR010655">
    <property type="entry name" value="Clp1_C"/>
</dbReference>
<evidence type="ECO:0000256" key="4">
    <source>
        <dbReference type="ARBA" id="ARBA00022840"/>
    </source>
</evidence>
<dbReference type="InterPro" id="IPR045116">
    <property type="entry name" value="Clp1/Grc3"/>
</dbReference>
<evidence type="ECO:0000256" key="1">
    <source>
        <dbReference type="ARBA" id="ARBA00004123"/>
    </source>
</evidence>
<dbReference type="Proteomes" id="UP000268350">
    <property type="component" value="Unassembled WGS sequence"/>
</dbReference>
<dbReference type="GO" id="GO:0051731">
    <property type="term" value="F:polynucleotide 5'-hydroxyl-kinase activity"/>
    <property type="evidence" value="ECO:0007669"/>
    <property type="project" value="InterPro"/>
</dbReference>
<dbReference type="Pfam" id="PF16575">
    <property type="entry name" value="CLP1_P"/>
    <property type="match status" value="1"/>
</dbReference>
<feature type="binding site" evidence="6">
    <location>
        <position position="59"/>
    </location>
    <ligand>
        <name>ATP</name>
        <dbReference type="ChEBI" id="CHEBI:30616"/>
    </ligand>
</feature>
<keyword evidence="4 6" id="KW-0067">ATP-binding</keyword>
<dbReference type="GO" id="GO:0006388">
    <property type="term" value="P:tRNA splicing, via endonucleolytic cleavage and ligation"/>
    <property type="evidence" value="ECO:0007669"/>
    <property type="project" value="TreeGrafter"/>
</dbReference>
<dbReference type="Gene3D" id="3.40.50.300">
    <property type="entry name" value="P-loop containing nucleotide triphosphate hydrolases"/>
    <property type="match status" value="1"/>
</dbReference>
<gene>
    <name evidence="10" type="ORF">DGUA_6G001279</name>
</gene>
<evidence type="ECO:0000256" key="2">
    <source>
        <dbReference type="ARBA" id="ARBA00022664"/>
    </source>
</evidence>
<keyword evidence="2 6" id="KW-0507">mRNA processing</keyword>
<dbReference type="AlphaFoldDB" id="A0A3B0JM79"/>
<dbReference type="PANTHER" id="PTHR12755:SF6">
    <property type="entry name" value="POLYRIBONUCLEOTIDE 5'-HYDROXYL-KINASE CLP1"/>
    <property type="match status" value="1"/>
</dbReference>
<dbReference type="InterPro" id="IPR032319">
    <property type="entry name" value="CLP1_P"/>
</dbReference>
<dbReference type="FunFam" id="2.60.120.1030:FF:000001">
    <property type="entry name" value="Protein CLP1 homolog 5"/>
    <property type="match status" value="1"/>
</dbReference>
<dbReference type="GO" id="GO:0005849">
    <property type="term" value="C:mRNA cleavage factor complex"/>
    <property type="evidence" value="ECO:0007669"/>
    <property type="project" value="InterPro"/>
</dbReference>
<dbReference type="GO" id="GO:0005524">
    <property type="term" value="F:ATP binding"/>
    <property type="evidence" value="ECO:0007669"/>
    <property type="project" value="UniProtKB-UniRule"/>
</dbReference>
<evidence type="ECO:0000259" key="7">
    <source>
        <dbReference type="Pfam" id="PF06807"/>
    </source>
</evidence>
<dbReference type="HAMAP" id="MF_03035">
    <property type="entry name" value="Clp1"/>
    <property type="match status" value="1"/>
</dbReference>
<comment type="similarity">
    <text evidence="6">Belongs to the Clp1 family. Clp1 subfamily.</text>
</comment>
<evidence type="ECO:0000256" key="6">
    <source>
        <dbReference type="HAMAP-Rule" id="MF_03035"/>
    </source>
</evidence>
<dbReference type="InterPro" id="IPR032324">
    <property type="entry name" value="Clp1_N"/>
</dbReference>
<dbReference type="GO" id="GO:0031124">
    <property type="term" value="P:mRNA 3'-end processing"/>
    <property type="evidence" value="ECO:0007669"/>
    <property type="project" value="UniProtKB-UniRule"/>
</dbReference>
<dbReference type="CDD" id="cd01983">
    <property type="entry name" value="SIMIBI"/>
    <property type="match status" value="1"/>
</dbReference>
<dbReference type="InterPro" id="IPR038239">
    <property type="entry name" value="Clp1_N_sf"/>
</dbReference>
<dbReference type="InterPro" id="IPR027417">
    <property type="entry name" value="P-loop_NTPase"/>
</dbReference>
<protein>
    <recommendedName>
        <fullName evidence="6">Protein CLP1 homolog</fullName>
    </recommendedName>
</protein>
<evidence type="ECO:0000259" key="8">
    <source>
        <dbReference type="Pfam" id="PF16573"/>
    </source>
</evidence>
<evidence type="ECO:0000256" key="3">
    <source>
        <dbReference type="ARBA" id="ARBA00022741"/>
    </source>
</evidence>
<name>A0A3B0JM79_DROGU</name>
<dbReference type="InterPro" id="IPR028606">
    <property type="entry name" value="Clp1"/>
</dbReference>
<reference evidence="11" key="1">
    <citation type="submission" date="2018-01" db="EMBL/GenBank/DDBJ databases">
        <authorList>
            <person name="Alioto T."/>
            <person name="Alioto T."/>
        </authorList>
    </citation>
    <scope>NUCLEOTIDE SEQUENCE [LARGE SCALE GENOMIC DNA]</scope>
</reference>
<accession>A0A3B0JM79</accession>
<evidence type="ECO:0000259" key="9">
    <source>
        <dbReference type="Pfam" id="PF16575"/>
    </source>
</evidence>
<feature type="domain" description="Clp1 N-terminal" evidence="8">
    <location>
        <begin position="13"/>
        <end position="104"/>
    </location>
</feature>
<dbReference type="Pfam" id="PF16573">
    <property type="entry name" value="CLP1_N"/>
    <property type="match status" value="1"/>
</dbReference>
<dbReference type="EMBL" id="OUUW01000001">
    <property type="protein sequence ID" value="SPP73751.1"/>
    <property type="molecule type" value="Genomic_DNA"/>
</dbReference>
<dbReference type="STRING" id="7266.A0A3B0JM79"/>
<feature type="domain" description="Clp1 C-terminal" evidence="7">
    <location>
        <begin position="311"/>
        <end position="386"/>
    </location>
</feature>
<dbReference type="OrthoDB" id="258143at2759"/>
<keyword evidence="3 6" id="KW-0547">Nucleotide-binding</keyword>
<proteinExistence type="inferred from homology"/>
<organism evidence="10 11">
    <name type="scientific">Drosophila guanche</name>
    <name type="common">Fruit fly</name>
    <dbReference type="NCBI Taxonomy" id="7266"/>
    <lineage>
        <taxon>Eukaryota</taxon>
        <taxon>Metazoa</taxon>
        <taxon>Ecdysozoa</taxon>
        <taxon>Arthropoda</taxon>
        <taxon>Hexapoda</taxon>
        <taxon>Insecta</taxon>
        <taxon>Pterygota</taxon>
        <taxon>Neoptera</taxon>
        <taxon>Endopterygota</taxon>
        <taxon>Diptera</taxon>
        <taxon>Brachycera</taxon>
        <taxon>Muscomorpha</taxon>
        <taxon>Ephydroidea</taxon>
        <taxon>Drosophilidae</taxon>
        <taxon>Drosophila</taxon>
        <taxon>Sophophora</taxon>
    </lineage>
</organism>
<keyword evidence="11" id="KW-1185">Reference proteome</keyword>